<dbReference type="EMBL" id="BAAARE010000011">
    <property type="protein sequence ID" value="GAA2488190.1"/>
    <property type="molecule type" value="Genomic_DNA"/>
</dbReference>
<dbReference type="SUPFAM" id="SSF53756">
    <property type="entry name" value="UDP-Glycosyltransferase/glycogen phosphorylase"/>
    <property type="match status" value="1"/>
</dbReference>
<reference evidence="2" key="1">
    <citation type="journal article" date="2019" name="Int. J. Syst. Evol. Microbiol.">
        <title>The Global Catalogue of Microorganisms (GCM) 10K type strain sequencing project: providing services to taxonomists for standard genome sequencing and annotation.</title>
        <authorList>
            <consortium name="The Broad Institute Genomics Platform"/>
            <consortium name="The Broad Institute Genome Sequencing Center for Infectious Disease"/>
            <person name="Wu L."/>
            <person name="Ma J."/>
        </authorList>
    </citation>
    <scope>NUCLEOTIDE SEQUENCE [LARGE SCALE GENOMIC DNA]</scope>
    <source>
        <strain evidence="2">JCM 16259</strain>
    </source>
</reference>
<accession>A0ABP5YWF3</accession>
<dbReference type="Proteomes" id="UP001500730">
    <property type="component" value="Unassembled WGS sequence"/>
</dbReference>
<sequence>MTRARPATTDLPTYGPTFDAMCAAAATHWRTTLPQPPDDAPVLVVDVLMQDLRLALRTLTLANSLRRLRPSRLVALVGPDHHWHDRIWDGYDRERLIQLATAYGADEVIDVADLADQVAGGASVVRLLGRDRPVAAPADDARRQRLQVVTDSTAVRILRVPRLADAVPEDDAAGIGRAAAAEDRLYRTLFGGDSVLAFVTSHVDYGQWGLAVDAATANGVPVIHAQATGGLKAYALFPGTEGAECGFRRALTLQIARQFEEQVWTHRDVLMPGAERTAWRSKANLGRPSWWRGGGEISRLDLRSSAEREALRGYTLERLGLDPDRPVVTVFNHAVSDAVQGNHEAFADLATWLEQTVEFAKGDESASWLFLDHPSQVNYDRTEHFERLAAACADRPHLVFRPSLAISRNALWSVTDLAVTVRGSVSAEFPAYGIPALQAGWSEWSHLGFSRRADTAEEYLEALRCSVGDLAAGVPLITAEQARRARLWLWFYRSGADVTSPLVPHWENGQGVALHQLVTTAMNHVEDDADPAYVALSRLWERRDPVLTRMDLGLESAGLAVSHALTDHHPAGAEWHGLGTAHDDLAAGVHGTRVSSGLDPVVRMVEGFVRGGAIVGRVAATEAVLVVDTGSSEAARLVEVELAVDGESAAWWEKRATASHLDATRLIRRVVVGLPGAEGTTVELSPATSPFDQAPGTARVTVPVPAGAARLATVVLRSHPDARDGRLPQSAIGLRVNSLTVTTGA</sequence>
<evidence type="ECO:0000313" key="1">
    <source>
        <dbReference type="EMBL" id="GAA2488190.1"/>
    </source>
</evidence>
<protein>
    <submittedName>
        <fullName evidence="1">Uncharacterized protein</fullName>
    </submittedName>
</protein>
<proteinExistence type="predicted"/>
<evidence type="ECO:0000313" key="2">
    <source>
        <dbReference type="Proteomes" id="UP001500730"/>
    </source>
</evidence>
<organism evidence="1 2">
    <name type="scientific">Terrabacter carboxydivorans</name>
    <dbReference type="NCBI Taxonomy" id="619730"/>
    <lineage>
        <taxon>Bacteria</taxon>
        <taxon>Bacillati</taxon>
        <taxon>Actinomycetota</taxon>
        <taxon>Actinomycetes</taxon>
        <taxon>Micrococcales</taxon>
        <taxon>Intrasporangiaceae</taxon>
        <taxon>Terrabacter</taxon>
    </lineage>
</organism>
<keyword evidence="2" id="KW-1185">Reference proteome</keyword>
<gene>
    <name evidence="1" type="ORF">GCM10009858_27800</name>
</gene>
<name>A0ABP5YWF3_9MICO</name>
<comment type="caution">
    <text evidence="1">The sequence shown here is derived from an EMBL/GenBank/DDBJ whole genome shotgun (WGS) entry which is preliminary data.</text>
</comment>
<dbReference type="RefSeq" id="WP_344255521.1">
    <property type="nucleotide sequence ID" value="NZ_BAAARE010000011.1"/>
</dbReference>